<dbReference type="InParanoid" id="A0A0C3D1S6"/>
<dbReference type="HOGENOM" id="CLU_2764854_0_0_1"/>
<proteinExistence type="predicted"/>
<organism evidence="1 2">
    <name type="scientific">Scleroderma citrinum Foug A</name>
    <dbReference type="NCBI Taxonomy" id="1036808"/>
    <lineage>
        <taxon>Eukaryota</taxon>
        <taxon>Fungi</taxon>
        <taxon>Dikarya</taxon>
        <taxon>Basidiomycota</taxon>
        <taxon>Agaricomycotina</taxon>
        <taxon>Agaricomycetes</taxon>
        <taxon>Agaricomycetidae</taxon>
        <taxon>Boletales</taxon>
        <taxon>Sclerodermatineae</taxon>
        <taxon>Sclerodermataceae</taxon>
        <taxon>Scleroderma</taxon>
    </lineage>
</organism>
<gene>
    <name evidence="1" type="ORF">SCLCIDRAFT_146374</name>
</gene>
<evidence type="ECO:0000313" key="1">
    <source>
        <dbReference type="EMBL" id="KIM50071.1"/>
    </source>
</evidence>
<sequence length="76" mass="8369">MALEPTWQIAPLSTARLHWGEVRAGRVHSCHICGTVLLTGERSGFCCGPGGSKYHEVPPLPPLPPQYQVFINHHDI</sequence>
<dbReference type="OrthoDB" id="2676358at2759"/>
<reference evidence="2" key="2">
    <citation type="submission" date="2015-01" db="EMBL/GenBank/DDBJ databases">
        <title>Evolutionary Origins and Diversification of the Mycorrhizal Mutualists.</title>
        <authorList>
            <consortium name="DOE Joint Genome Institute"/>
            <consortium name="Mycorrhizal Genomics Consortium"/>
            <person name="Kohler A."/>
            <person name="Kuo A."/>
            <person name="Nagy L.G."/>
            <person name="Floudas D."/>
            <person name="Copeland A."/>
            <person name="Barry K.W."/>
            <person name="Cichocki N."/>
            <person name="Veneault-Fourrey C."/>
            <person name="LaButti K."/>
            <person name="Lindquist E.A."/>
            <person name="Lipzen A."/>
            <person name="Lundell T."/>
            <person name="Morin E."/>
            <person name="Murat C."/>
            <person name="Riley R."/>
            <person name="Ohm R."/>
            <person name="Sun H."/>
            <person name="Tunlid A."/>
            <person name="Henrissat B."/>
            <person name="Grigoriev I.V."/>
            <person name="Hibbett D.S."/>
            <person name="Martin F."/>
        </authorList>
    </citation>
    <scope>NUCLEOTIDE SEQUENCE [LARGE SCALE GENOMIC DNA]</scope>
    <source>
        <strain evidence="2">Foug A</strain>
    </source>
</reference>
<dbReference type="AlphaFoldDB" id="A0A0C3D1S6"/>
<dbReference type="STRING" id="1036808.A0A0C3D1S6"/>
<reference evidence="1 2" key="1">
    <citation type="submission" date="2014-04" db="EMBL/GenBank/DDBJ databases">
        <authorList>
            <consortium name="DOE Joint Genome Institute"/>
            <person name="Kuo A."/>
            <person name="Kohler A."/>
            <person name="Nagy L.G."/>
            <person name="Floudas D."/>
            <person name="Copeland A."/>
            <person name="Barry K.W."/>
            <person name="Cichocki N."/>
            <person name="Veneault-Fourrey C."/>
            <person name="LaButti K."/>
            <person name="Lindquist E.A."/>
            <person name="Lipzen A."/>
            <person name="Lundell T."/>
            <person name="Morin E."/>
            <person name="Murat C."/>
            <person name="Sun H."/>
            <person name="Tunlid A."/>
            <person name="Henrissat B."/>
            <person name="Grigoriev I.V."/>
            <person name="Hibbett D.S."/>
            <person name="Martin F."/>
            <person name="Nordberg H.P."/>
            <person name="Cantor M.N."/>
            <person name="Hua S.X."/>
        </authorList>
    </citation>
    <scope>NUCLEOTIDE SEQUENCE [LARGE SCALE GENOMIC DNA]</scope>
    <source>
        <strain evidence="1 2">Foug A</strain>
    </source>
</reference>
<keyword evidence="2" id="KW-1185">Reference proteome</keyword>
<name>A0A0C3D1S6_9AGAM</name>
<evidence type="ECO:0000313" key="2">
    <source>
        <dbReference type="Proteomes" id="UP000053989"/>
    </source>
</evidence>
<feature type="non-terminal residue" evidence="1">
    <location>
        <position position="76"/>
    </location>
</feature>
<protein>
    <submittedName>
        <fullName evidence="1">Uncharacterized protein</fullName>
    </submittedName>
</protein>
<accession>A0A0C3D1S6</accession>
<dbReference type="EMBL" id="KN822756">
    <property type="protein sequence ID" value="KIM50071.1"/>
    <property type="molecule type" value="Genomic_DNA"/>
</dbReference>
<dbReference type="Proteomes" id="UP000053989">
    <property type="component" value="Unassembled WGS sequence"/>
</dbReference>